<sequence>MVLLGILPTHHETQAHCAPSLDCTFSNDPQQTSGLHRAVWSSVNHNFVPLVASLIEMTSKMRLGMGPFLNSARGPTRCQHEPTLLRHREDCKLRLYVSEIVLINTRSPHCATKSVFADLRKRCGCTGVSAISSWLGVCVPLSISLVARLKPRRGCICATDATRCLALSRGWIVQSSDRYVDIRTDEQRTVLDWNRLRKPSSRAQIHEYSLVALLQRLRARRRCLNGTAFVGKSGACCCGYILTARKTLLKRMR</sequence>
<proteinExistence type="predicted"/>
<evidence type="ECO:0000313" key="1">
    <source>
        <dbReference type="EMBL" id="OAG25769.1"/>
    </source>
</evidence>
<dbReference type="Proteomes" id="UP000077248">
    <property type="component" value="Unassembled WGS sequence"/>
</dbReference>
<dbReference type="AlphaFoldDB" id="A0A177E459"/>
<organism evidence="1 2">
    <name type="scientific">Alternaria alternata</name>
    <name type="common">Alternaria rot fungus</name>
    <name type="synonym">Torula alternata</name>
    <dbReference type="NCBI Taxonomy" id="5599"/>
    <lineage>
        <taxon>Eukaryota</taxon>
        <taxon>Fungi</taxon>
        <taxon>Dikarya</taxon>
        <taxon>Ascomycota</taxon>
        <taxon>Pezizomycotina</taxon>
        <taxon>Dothideomycetes</taxon>
        <taxon>Pleosporomycetidae</taxon>
        <taxon>Pleosporales</taxon>
        <taxon>Pleosporineae</taxon>
        <taxon>Pleosporaceae</taxon>
        <taxon>Alternaria</taxon>
        <taxon>Alternaria sect. Alternaria</taxon>
        <taxon>Alternaria alternata complex</taxon>
    </lineage>
</organism>
<dbReference type="EMBL" id="KV441469">
    <property type="protein sequence ID" value="OAG25769.1"/>
    <property type="molecule type" value="Genomic_DNA"/>
</dbReference>
<dbReference type="KEGG" id="aalt:CC77DRAFT_6030"/>
<protein>
    <submittedName>
        <fullName evidence="1">Uncharacterized protein</fullName>
    </submittedName>
</protein>
<name>A0A177E459_ALTAL</name>
<dbReference type="GeneID" id="29118021"/>
<gene>
    <name evidence="1" type="ORF">CC77DRAFT_6030</name>
</gene>
<accession>A0A177E459</accession>
<evidence type="ECO:0000313" key="2">
    <source>
        <dbReference type="Proteomes" id="UP000077248"/>
    </source>
</evidence>
<reference evidence="1 2" key="1">
    <citation type="submission" date="2016-05" db="EMBL/GenBank/DDBJ databases">
        <title>Comparative analysis of secretome profiles of manganese(II)-oxidizing ascomycete fungi.</title>
        <authorList>
            <consortium name="DOE Joint Genome Institute"/>
            <person name="Zeiner C.A."/>
            <person name="Purvine S.O."/>
            <person name="Zink E.M."/>
            <person name="Wu S."/>
            <person name="Pasa-Tolic L."/>
            <person name="Chaput D.L."/>
            <person name="Haridas S."/>
            <person name="Grigoriev I.V."/>
            <person name="Santelli C.M."/>
            <person name="Hansel C.M."/>
        </authorList>
    </citation>
    <scope>NUCLEOTIDE SEQUENCE [LARGE SCALE GENOMIC DNA]</scope>
    <source>
        <strain evidence="1 2">SRC1lrK2f</strain>
    </source>
</reference>
<dbReference type="VEuPathDB" id="FungiDB:CC77DRAFT_6030"/>
<keyword evidence="2" id="KW-1185">Reference proteome</keyword>
<dbReference type="RefSeq" id="XP_018391190.1">
    <property type="nucleotide sequence ID" value="XM_018532427.1"/>
</dbReference>